<organism evidence="2 3">
    <name type="scientific">Clathrus columnatus</name>
    <dbReference type="NCBI Taxonomy" id="1419009"/>
    <lineage>
        <taxon>Eukaryota</taxon>
        <taxon>Fungi</taxon>
        <taxon>Dikarya</taxon>
        <taxon>Basidiomycota</taxon>
        <taxon>Agaricomycotina</taxon>
        <taxon>Agaricomycetes</taxon>
        <taxon>Phallomycetidae</taxon>
        <taxon>Phallales</taxon>
        <taxon>Clathraceae</taxon>
        <taxon>Clathrus</taxon>
    </lineage>
</organism>
<evidence type="ECO:0008006" key="4">
    <source>
        <dbReference type="Google" id="ProtNLM"/>
    </source>
</evidence>
<dbReference type="PANTHER" id="PTHR46177:SF1">
    <property type="entry name" value="INTEGRASE CATALYTIC DOMAIN-CONTAINING PROTEIN"/>
    <property type="match status" value="1"/>
</dbReference>
<accession>A0AAV4ZZW0</accession>
<proteinExistence type="predicted"/>
<keyword evidence="3" id="KW-1185">Reference proteome</keyword>
<evidence type="ECO:0000313" key="2">
    <source>
        <dbReference type="EMBL" id="GJJ07921.1"/>
    </source>
</evidence>
<dbReference type="PANTHER" id="PTHR46177">
    <property type="entry name" value="INTEGRASE CATALYTIC DOMAIN-CONTAINING PROTEIN"/>
    <property type="match status" value="1"/>
</dbReference>
<gene>
    <name evidence="2" type="ORF">Clacol_002127</name>
</gene>
<protein>
    <recommendedName>
        <fullName evidence="4">Transposase</fullName>
    </recommendedName>
</protein>
<dbReference type="Proteomes" id="UP001050691">
    <property type="component" value="Unassembled WGS sequence"/>
</dbReference>
<name>A0AAV4ZZW0_9AGAM</name>
<comment type="caution">
    <text evidence="2">The sequence shown here is derived from an EMBL/GenBank/DDBJ whole genome shotgun (WGS) entry which is preliminary data.</text>
</comment>
<evidence type="ECO:0000256" key="1">
    <source>
        <dbReference type="SAM" id="MobiDB-lite"/>
    </source>
</evidence>
<reference evidence="2" key="1">
    <citation type="submission" date="2021-10" db="EMBL/GenBank/DDBJ databases">
        <title>De novo Genome Assembly of Clathrus columnatus (Basidiomycota, Fungi) Using Illumina and Nanopore Sequence Data.</title>
        <authorList>
            <person name="Ogiso-Tanaka E."/>
            <person name="Itagaki H."/>
            <person name="Hosoya T."/>
            <person name="Hosaka K."/>
        </authorList>
    </citation>
    <scope>NUCLEOTIDE SEQUENCE</scope>
    <source>
        <strain evidence="2">MO-923</strain>
    </source>
</reference>
<feature type="compositionally biased region" description="Polar residues" evidence="1">
    <location>
        <begin position="26"/>
        <end position="36"/>
    </location>
</feature>
<sequence>MAEPNESSESSDVETEDACPTKSHNRNPTGRNQYQNCPPRDDPAVSSYLIEYHRRGITNRKTISQLLNADHGITMSEVTVARRRKQPNPYASGRTTQFLSGTTKRQLVLDQLAADPTNRQGPKIIREAIANSTGIHLTGKKAKCSPIAVLGPHHEWSGDGHDKLSAIGFPLWGVCDVWSGAWLGLWVVPNNRLKAAIAYIFLSLVEQLEGEDAPPAHRFLRSVNNITIEQGWLQLRLQWGDNVKIYWEAGEGIYHPQDPKHFELVQWLWPKLINQELDELRDRLNNHRVCKDRTKISPSGTTPHIALSLYKEYNAEWMLQHVDCNVVQDLMEELGGADLVHFVSVGYAERAEVVYSGLGISKLSFHNVWEIFRAMLPLI</sequence>
<evidence type="ECO:0000313" key="3">
    <source>
        <dbReference type="Proteomes" id="UP001050691"/>
    </source>
</evidence>
<feature type="region of interest" description="Disordered" evidence="1">
    <location>
        <begin position="1"/>
        <end position="42"/>
    </location>
</feature>
<dbReference type="EMBL" id="BPWL01000002">
    <property type="protein sequence ID" value="GJJ07921.1"/>
    <property type="molecule type" value="Genomic_DNA"/>
</dbReference>
<dbReference type="AlphaFoldDB" id="A0AAV4ZZW0"/>